<dbReference type="PANTHER" id="PTHR47718:SF2">
    <property type="entry name" value="PROTEIN FAR1-RELATED SEQUENCE 5-LIKE"/>
    <property type="match status" value="1"/>
</dbReference>
<evidence type="ECO:0000256" key="3">
    <source>
        <dbReference type="ARBA" id="ARBA00022833"/>
    </source>
</evidence>
<feature type="domain" description="SWIM-type" evidence="5">
    <location>
        <begin position="352"/>
        <end position="399"/>
    </location>
</feature>
<dbReference type="InterPro" id="IPR007527">
    <property type="entry name" value="Znf_SWIM"/>
</dbReference>
<reference evidence="6" key="1">
    <citation type="submission" date="2021-01" db="EMBL/GenBank/DDBJ databases">
        <authorList>
            <person name="Lovell J.T."/>
            <person name="Bentley N."/>
            <person name="Bhattarai G."/>
            <person name="Jenkins J.W."/>
            <person name="Sreedasyam A."/>
            <person name="Alarcon Y."/>
            <person name="Bock C."/>
            <person name="Boston L."/>
            <person name="Carlson J."/>
            <person name="Cervantes K."/>
            <person name="Clermont K."/>
            <person name="Krom N."/>
            <person name="Kubenka K."/>
            <person name="Mamidi S."/>
            <person name="Mattison C."/>
            <person name="Monteros M."/>
            <person name="Pisani C."/>
            <person name="Plott C."/>
            <person name="Rajasekar S."/>
            <person name="Rhein H.S."/>
            <person name="Rohla C."/>
            <person name="Song M."/>
            <person name="Hilaire R.S."/>
            <person name="Shu S."/>
            <person name="Wells L."/>
            <person name="Wang X."/>
            <person name="Webber J."/>
            <person name="Heerema R.J."/>
            <person name="Klein P."/>
            <person name="Conner P."/>
            <person name="Grauke L."/>
            <person name="Grimwood J."/>
            <person name="Schmutz J."/>
            <person name="Randall J.J."/>
        </authorList>
    </citation>
    <scope>NUCLEOTIDE SEQUENCE</scope>
    <source>
        <tissue evidence="6">Leaf</tissue>
    </source>
</reference>
<evidence type="ECO:0000313" key="7">
    <source>
        <dbReference type="Proteomes" id="UP000811246"/>
    </source>
</evidence>
<dbReference type="GO" id="GO:0008270">
    <property type="term" value="F:zinc ion binding"/>
    <property type="evidence" value="ECO:0007669"/>
    <property type="project" value="UniProtKB-KW"/>
</dbReference>
<organism evidence="6 7">
    <name type="scientific">Carya illinoinensis</name>
    <name type="common">Pecan</name>
    <dbReference type="NCBI Taxonomy" id="32201"/>
    <lineage>
        <taxon>Eukaryota</taxon>
        <taxon>Viridiplantae</taxon>
        <taxon>Streptophyta</taxon>
        <taxon>Embryophyta</taxon>
        <taxon>Tracheophyta</taxon>
        <taxon>Spermatophyta</taxon>
        <taxon>Magnoliopsida</taxon>
        <taxon>eudicotyledons</taxon>
        <taxon>Gunneridae</taxon>
        <taxon>Pentapetalae</taxon>
        <taxon>rosids</taxon>
        <taxon>fabids</taxon>
        <taxon>Fagales</taxon>
        <taxon>Juglandaceae</taxon>
        <taxon>Carya</taxon>
    </lineage>
</organism>
<dbReference type="InterPro" id="IPR018289">
    <property type="entry name" value="MULE_transposase_dom"/>
</dbReference>
<protein>
    <recommendedName>
        <fullName evidence="5">SWIM-type domain-containing protein</fullName>
    </recommendedName>
</protein>
<dbReference type="EMBL" id="CM031839">
    <property type="protein sequence ID" value="KAG6674458.1"/>
    <property type="molecule type" value="Genomic_DNA"/>
</dbReference>
<dbReference type="SMART" id="SM00575">
    <property type="entry name" value="ZnF_PMZ"/>
    <property type="match status" value="1"/>
</dbReference>
<evidence type="ECO:0000256" key="4">
    <source>
        <dbReference type="PROSITE-ProRule" id="PRU00325"/>
    </source>
</evidence>
<dbReference type="Proteomes" id="UP000811246">
    <property type="component" value="Chromosome 15"/>
</dbReference>
<dbReference type="InterPro" id="IPR006564">
    <property type="entry name" value="Znf_PMZ"/>
</dbReference>
<gene>
    <name evidence="6" type="ORF">I3842_15G042800</name>
</gene>
<sequence length="558" mass="65742">MIIRHDKEKQKYCIHSIELNHNHTLHIPQCAHMMPSQRKISKAQALEIDLADDSGIQLKDSYEFMGRQVGGKDALGYTKQDQKNYLHNKRQRELKYGEAGSLLRYFQKQKRENPSFYNAVQLDVAEQITNIFWADAQMIVDYNLFGDVVSFDTTYRTNKEYRPLAMFVGFNHHRETAIFGAALLYDETIESFKWLFETFFEAMSEEEVLFSAWDSMLHKYNVCDNSWLQHLFELKEKWAKAYVKMSFSAGMTSTQLSESLNSDLKDYLQSDYDIVKFFTHFERLLNAKRYKELQAEYNLMQKLPRVKIASPMLVQAANTYTSQLFLKFQKQYEEFQGAFVKERGERDLSHEYVVSIYGKPKDRRVIWNSLENNISCSCRKFERCGILCSHALKLLDVMDIKVLPEKYILKRWTKEQKMRSLCPLYVKLISRAAECEEAYMLALENYKELSGKIEDIFRKKSDICQIEDSQQHLLEDITTTSVKGLKKKQGCKGRRQFKSCLEMVKKKKKISGHRPSQENQCTLYAKRKKRSSNGQPQQENKHLQVQILTLYFKFIYVL</sequence>
<evidence type="ECO:0000256" key="2">
    <source>
        <dbReference type="ARBA" id="ARBA00022771"/>
    </source>
</evidence>
<dbReference type="PROSITE" id="PS50966">
    <property type="entry name" value="ZF_SWIM"/>
    <property type="match status" value="1"/>
</dbReference>
<dbReference type="AlphaFoldDB" id="A0A922D7G5"/>
<accession>A0A922D7G5</accession>
<dbReference type="Pfam" id="PF10551">
    <property type="entry name" value="MULE"/>
    <property type="match status" value="1"/>
</dbReference>
<proteinExistence type="predicted"/>
<evidence type="ECO:0000313" key="6">
    <source>
        <dbReference type="EMBL" id="KAG6674458.1"/>
    </source>
</evidence>
<keyword evidence="1" id="KW-0479">Metal-binding</keyword>
<keyword evidence="2 4" id="KW-0863">Zinc-finger</keyword>
<keyword evidence="3" id="KW-0862">Zinc</keyword>
<evidence type="ECO:0000259" key="5">
    <source>
        <dbReference type="PROSITE" id="PS50966"/>
    </source>
</evidence>
<comment type="caution">
    <text evidence="6">The sequence shown here is derived from an EMBL/GenBank/DDBJ whole genome shotgun (WGS) entry which is preliminary data.</text>
</comment>
<name>A0A922D7G5_CARIL</name>
<dbReference type="Pfam" id="PF04434">
    <property type="entry name" value="SWIM"/>
    <property type="match status" value="1"/>
</dbReference>
<evidence type="ECO:0000256" key="1">
    <source>
        <dbReference type="ARBA" id="ARBA00022723"/>
    </source>
</evidence>
<dbReference type="PANTHER" id="PTHR47718">
    <property type="entry name" value="OS01G0519700 PROTEIN"/>
    <property type="match status" value="1"/>
</dbReference>